<gene>
    <name evidence="2" type="ORF">FHU36_006689</name>
</gene>
<feature type="transmembrane region" description="Helical" evidence="1">
    <location>
        <begin position="20"/>
        <end position="42"/>
    </location>
</feature>
<evidence type="ECO:0000313" key="2">
    <source>
        <dbReference type="EMBL" id="MBB6350117.1"/>
    </source>
</evidence>
<reference evidence="2 3" key="1">
    <citation type="submission" date="2020-08" db="EMBL/GenBank/DDBJ databases">
        <title>Sequencing the genomes of 1000 actinobacteria strains.</title>
        <authorList>
            <person name="Klenk H.-P."/>
        </authorList>
    </citation>
    <scope>NUCLEOTIDE SEQUENCE [LARGE SCALE GENOMIC DNA]</scope>
    <source>
        <strain evidence="2 3">DSM 45913</strain>
    </source>
</reference>
<comment type="caution">
    <text evidence="2">The sequence shown here is derived from an EMBL/GenBank/DDBJ whole genome shotgun (WGS) entry which is preliminary data.</text>
</comment>
<name>A0A7X0EZE3_9ACTN</name>
<feature type="transmembrane region" description="Helical" evidence="1">
    <location>
        <begin position="117"/>
        <end position="146"/>
    </location>
</feature>
<keyword evidence="3" id="KW-1185">Reference proteome</keyword>
<organism evidence="2 3">
    <name type="scientific">Nonomuraea muscovyensis</name>
    <dbReference type="NCBI Taxonomy" id="1124761"/>
    <lineage>
        <taxon>Bacteria</taxon>
        <taxon>Bacillati</taxon>
        <taxon>Actinomycetota</taxon>
        <taxon>Actinomycetes</taxon>
        <taxon>Streptosporangiales</taxon>
        <taxon>Streptosporangiaceae</taxon>
        <taxon>Nonomuraea</taxon>
    </lineage>
</organism>
<accession>A0A7X0EZE3</accession>
<dbReference type="Proteomes" id="UP000583800">
    <property type="component" value="Unassembled WGS sequence"/>
</dbReference>
<feature type="transmembrane region" description="Helical" evidence="1">
    <location>
        <begin position="254"/>
        <end position="274"/>
    </location>
</feature>
<feature type="transmembrane region" description="Helical" evidence="1">
    <location>
        <begin position="76"/>
        <end position="96"/>
    </location>
</feature>
<protein>
    <submittedName>
        <fullName evidence="2">ABC-type transport system involved in multi-copper enzyme maturation permease subunit</fullName>
    </submittedName>
</protein>
<dbReference type="RefSeq" id="WP_185087967.1">
    <property type="nucleotide sequence ID" value="NZ_JACHJB010000003.1"/>
</dbReference>
<keyword evidence="1" id="KW-0812">Transmembrane</keyword>
<feature type="transmembrane region" description="Helical" evidence="1">
    <location>
        <begin position="158"/>
        <end position="182"/>
    </location>
</feature>
<feature type="transmembrane region" description="Helical" evidence="1">
    <location>
        <begin position="189"/>
        <end position="211"/>
    </location>
</feature>
<keyword evidence="1" id="KW-1133">Transmembrane helix</keyword>
<dbReference type="EMBL" id="JACHJB010000003">
    <property type="protein sequence ID" value="MBB6350117.1"/>
    <property type="molecule type" value="Genomic_DNA"/>
</dbReference>
<evidence type="ECO:0000313" key="3">
    <source>
        <dbReference type="Proteomes" id="UP000583800"/>
    </source>
</evidence>
<keyword evidence="1" id="KW-0472">Membrane</keyword>
<dbReference type="AlphaFoldDB" id="A0A7X0EZE3"/>
<sequence length="279" mass="28948">MIAHSLRAELFGLRRRPSMWILGGFWAFQIVFFAYAVFFVVYSVQGDSMTAAQAESALRQLLPASVHHKVLGSLPLYGGPVMLIIGVLVAGSDYRWGILQTIISRTGERTGFLLGRFAGMAVVMALISAGSLVLSVVCSAVVAAATGRPFAYPPVSGLLLFVPALALMTTAWGALGFLLGVLSRNPATAIAVGLLWTLGLENALGALAYAVPALDGVRHLMIGTNTGSLAHALGAPTVSEGGAPGVVDMASGPVAAAVLAGYVTVALAISLITFRRRDI</sequence>
<proteinExistence type="predicted"/>
<evidence type="ECO:0000256" key="1">
    <source>
        <dbReference type="SAM" id="Phobius"/>
    </source>
</evidence>